<gene>
    <name evidence="1" type="ORF">RhiirC2_62391</name>
</gene>
<comment type="caution">
    <text evidence="1">The sequence shown here is derived from an EMBL/GenBank/DDBJ whole genome shotgun (WGS) entry which is preliminary data.</text>
</comment>
<sequence>MVARDHMTRKYLYMGTTDGNVHEVYIEPFFFYNTFYDKKMSQQRMNYPSGGTSQNVINIDNIEVVRSRMIQVNDAQSEFLANLSASDDPTSLNWITFLNKINTFLSKHTGLSNTFIESTLRKIMLYPKEAPPVELEQIFNTLLRTKQIPEIENLEQEIKQEISIQENLLNLELELKKNLNDIDDDNKWDKLFDEWDKRYKEHDYIASQSSIICENILGDNNNLKRRLEDTIDLDKESRDDVENVEDLTIEKVLAFMSSGIQEGKGPIPFK</sequence>
<dbReference type="Proteomes" id="UP000233469">
    <property type="component" value="Unassembled WGS sequence"/>
</dbReference>
<dbReference type="VEuPathDB" id="FungiDB:FUN_013036"/>
<reference evidence="1 2" key="2">
    <citation type="submission" date="2017-10" db="EMBL/GenBank/DDBJ databases">
        <title>Extensive intraspecific genome diversity in a model arbuscular mycorrhizal fungus.</title>
        <authorList>
            <person name="Chen E.C.H."/>
            <person name="Morin E."/>
            <person name="Baudet D."/>
            <person name="Noel J."/>
            <person name="Ndikumana S."/>
            <person name="Charron P."/>
            <person name="St-Onge C."/>
            <person name="Giorgi J."/>
            <person name="Grigoriev I.V."/>
            <person name="Roux C."/>
            <person name="Martin F.M."/>
            <person name="Corradi N."/>
        </authorList>
    </citation>
    <scope>NUCLEOTIDE SEQUENCE [LARGE SCALE GENOMIC DNA]</scope>
    <source>
        <strain evidence="1 2">C2</strain>
    </source>
</reference>
<accession>A0A2N1NUH7</accession>
<reference evidence="1 2" key="1">
    <citation type="submission" date="2016-04" db="EMBL/GenBank/DDBJ databases">
        <title>Genome analyses suggest a sexual origin of heterokaryosis in a supposedly ancient asexual fungus.</title>
        <authorList>
            <person name="Ropars J."/>
            <person name="Sedzielewska K."/>
            <person name="Noel J."/>
            <person name="Charron P."/>
            <person name="Farinelli L."/>
            <person name="Marton T."/>
            <person name="Kruger M."/>
            <person name="Pelin A."/>
            <person name="Brachmann A."/>
            <person name="Corradi N."/>
        </authorList>
    </citation>
    <scope>NUCLEOTIDE SEQUENCE [LARGE SCALE GENOMIC DNA]</scope>
    <source>
        <strain evidence="1 2">C2</strain>
    </source>
</reference>
<evidence type="ECO:0000313" key="1">
    <source>
        <dbReference type="EMBL" id="PKK77557.1"/>
    </source>
</evidence>
<organism evidence="1 2">
    <name type="scientific">Rhizophagus irregularis</name>
    <dbReference type="NCBI Taxonomy" id="588596"/>
    <lineage>
        <taxon>Eukaryota</taxon>
        <taxon>Fungi</taxon>
        <taxon>Fungi incertae sedis</taxon>
        <taxon>Mucoromycota</taxon>
        <taxon>Glomeromycotina</taxon>
        <taxon>Glomeromycetes</taxon>
        <taxon>Glomerales</taxon>
        <taxon>Glomeraceae</taxon>
        <taxon>Rhizophagus</taxon>
    </lineage>
</organism>
<protein>
    <submittedName>
        <fullName evidence="1">Uncharacterized protein</fullName>
    </submittedName>
</protein>
<proteinExistence type="predicted"/>
<dbReference type="VEuPathDB" id="FungiDB:RhiirFUN_020437"/>
<dbReference type="VEuPathDB" id="FungiDB:RhiirA1_409171"/>
<evidence type="ECO:0000313" key="2">
    <source>
        <dbReference type="Proteomes" id="UP000233469"/>
    </source>
</evidence>
<name>A0A2N1NUH7_9GLOM</name>
<dbReference type="EMBL" id="LLXL01000123">
    <property type="protein sequence ID" value="PKK77557.1"/>
    <property type="molecule type" value="Genomic_DNA"/>
</dbReference>
<dbReference type="AlphaFoldDB" id="A0A2N1NUH7"/>